<feature type="binding site" evidence="7">
    <location>
        <begin position="9"/>
        <end position="11"/>
    </location>
    <ligand>
        <name>substrate</name>
    </ligand>
</feature>
<keyword evidence="6 7" id="KW-0413">Isomerase</keyword>
<comment type="subcellular location">
    <subcellularLocation>
        <location evidence="7 8">Cytoplasm</location>
    </subcellularLocation>
</comment>
<feature type="active site" description="Electrophile" evidence="7">
    <location>
        <position position="95"/>
    </location>
</feature>
<dbReference type="OrthoDB" id="9809429at2"/>
<dbReference type="Pfam" id="PF00121">
    <property type="entry name" value="TIM"/>
    <property type="match status" value="1"/>
</dbReference>
<dbReference type="GO" id="GO:0006096">
    <property type="term" value="P:glycolytic process"/>
    <property type="evidence" value="ECO:0007669"/>
    <property type="project" value="UniProtKB-UniRule"/>
</dbReference>
<dbReference type="EMBL" id="CP030032">
    <property type="protein sequence ID" value="AWV91264.1"/>
    <property type="molecule type" value="Genomic_DNA"/>
</dbReference>
<comment type="similarity">
    <text evidence="2 7 8">Belongs to the triosephosphate isomerase family.</text>
</comment>
<feature type="binding site" evidence="7">
    <location>
        <position position="213"/>
    </location>
    <ligand>
        <name>substrate</name>
    </ligand>
</feature>
<dbReference type="Proteomes" id="UP000249799">
    <property type="component" value="Chromosome"/>
</dbReference>
<evidence type="ECO:0000313" key="9">
    <source>
        <dbReference type="EMBL" id="AWV91264.1"/>
    </source>
</evidence>
<feature type="binding site" evidence="7">
    <location>
        <begin position="234"/>
        <end position="235"/>
    </location>
    <ligand>
        <name>substrate</name>
    </ligand>
</feature>
<dbReference type="GO" id="GO:0006094">
    <property type="term" value="P:gluconeogenesis"/>
    <property type="evidence" value="ECO:0007669"/>
    <property type="project" value="UniProtKB-UniRule"/>
</dbReference>
<evidence type="ECO:0000256" key="6">
    <source>
        <dbReference type="ARBA" id="ARBA00023235"/>
    </source>
</evidence>
<keyword evidence="5 7" id="KW-0324">Glycolysis</keyword>
<comment type="function">
    <text evidence="7">Involved in the gluconeogenesis. Catalyzes stereospecifically the conversion of dihydroxyacetone phosphate (DHAP) to D-glyceraldehyde-3-phosphate (G3P).</text>
</comment>
<evidence type="ECO:0000256" key="2">
    <source>
        <dbReference type="ARBA" id="ARBA00007422"/>
    </source>
</evidence>
<dbReference type="UniPathway" id="UPA00109">
    <property type="reaction ID" value="UER00189"/>
</dbReference>
<protein>
    <recommendedName>
        <fullName evidence="7 8">Triosephosphate isomerase</fullName>
        <shortName evidence="7">TIM</shortName>
        <shortName evidence="7">TPI</shortName>
        <ecNumber evidence="7 8">5.3.1.1</ecNumber>
    </recommendedName>
    <alternativeName>
        <fullName evidence="7">Triose-phosphate isomerase</fullName>
    </alternativeName>
</protein>
<dbReference type="GO" id="GO:0019563">
    <property type="term" value="P:glycerol catabolic process"/>
    <property type="evidence" value="ECO:0007669"/>
    <property type="project" value="TreeGrafter"/>
</dbReference>
<comment type="catalytic activity">
    <reaction evidence="7 8">
        <text>D-glyceraldehyde 3-phosphate = dihydroxyacetone phosphate</text>
        <dbReference type="Rhea" id="RHEA:18585"/>
        <dbReference type="ChEBI" id="CHEBI:57642"/>
        <dbReference type="ChEBI" id="CHEBI:59776"/>
        <dbReference type="EC" id="5.3.1.1"/>
    </reaction>
</comment>
<sequence>MRKPIVAGNWKMNKSLAEGRALAAGIVEAVASYKGCDIVVAPTAVSLAGVGEVLGDSNVRLAAQNMHWAEGGAYTGELSAAMIKDVGCSWVILGHSERRQYFGETDEGVNHKALVALKAGLTPIVCVGETLEERESERTLQKIELQVRAALASISAADASRVVIAYEPIWAIGTGKTASSDQAQAIHLEIRKIVAEVFDASVADAMRVLYGGSVKPANIAELIAQPDVDGALIGGASLKVESFSEIAKIVDEYTA</sequence>
<dbReference type="InterPro" id="IPR035990">
    <property type="entry name" value="TIM_sf"/>
</dbReference>
<dbReference type="GO" id="GO:0004807">
    <property type="term" value="F:triose-phosphate isomerase activity"/>
    <property type="evidence" value="ECO:0007669"/>
    <property type="project" value="UniProtKB-UniRule"/>
</dbReference>
<dbReference type="InterPro" id="IPR000652">
    <property type="entry name" value="Triosephosphate_isomerase"/>
</dbReference>
<feature type="active site" description="Proton acceptor" evidence="7">
    <location>
        <position position="167"/>
    </location>
</feature>
<comment type="pathway">
    <text evidence="7 8">Carbohydrate biosynthesis; gluconeogenesis.</text>
</comment>
<dbReference type="PANTHER" id="PTHR21139">
    <property type="entry name" value="TRIOSEPHOSPHATE ISOMERASE"/>
    <property type="match status" value="1"/>
</dbReference>
<evidence type="ECO:0000256" key="3">
    <source>
        <dbReference type="ARBA" id="ARBA00022432"/>
    </source>
</evidence>
<evidence type="ECO:0000256" key="8">
    <source>
        <dbReference type="RuleBase" id="RU363013"/>
    </source>
</evidence>
<dbReference type="PROSITE" id="PS51440">
    <property type="entry name" value="TIM_2"/>
    <property type="match status" value="1"/>
</dbReference>
<dbReference type="SUPFAM" id="SSF51351">
    <property type="entry name" value="Triosephosphate isomerase (TIM)"/>
    <property type="match status" value="1"/>
</dbReference>
<dbReference type="HAMAP" id="MF_00147_B">
    <property type="entry name" value="TIM_B"/>
    <property type="match status" value="1"/>
</dbReference>
<dbReference type="InterPro" id="IPR013785">
    <property type="entry name" value="Aldolase_TIM"/>
</dbReference>
<dbReference type="PROSITE" id="PS00171">
    <property type="entry name" value="TIM_1"/>
    <property type="match status" value="1"/>
</dbReference>
<name>A0A2Z4FRC9_9DELT</name>
<accession>A0A2Z4FRC9</accession>
<comment type="pathway">
    <text evidence="1 7 8">Carbohydrate degradation; glycolysis; D-glyceraldehyde 3-phosphate from glycerone phosphate: step 1/1.</text>
</comment>
<evidence type="ECO:0000256" key="4">
    <source>
        <dbReference type="ARBA" id="ARBA00022490"/>
    </source>
</evidence>
<evidence type="ECO:0000256" key="7">
    <source>
        <dbReference type="HAMAP-Rule" id="MF_00147"/>
    </source>
</evidence>
<dbReference type="CDD" id="cd00311">
    <property type="entry name" value="TIM"/>
    <property type="match status" value="1"/>
</dbReference>
<evidence type="ECO:0000313" key="10">
    <source>
        <dbReference type="Proteomes" id="UP000249799"/>
    </source>
</evidence>
<evidence type="ECO:0000256" key="1">
    <source>
        <dbReference type="ARBA" id="ARBA00004680"/>
    </source>
</evidence>
<keyword evidence="3 7" id="KW-0312">Gluconeogenesis</keyword>
<dbReference type="EC" id="5.3.1.1" evidence="7 8"/>
<comment type="subunit">
    <text evidence="7 8">Homodimer.</text>
</comment>
<dbReference type="InterPro" id="IPR022896">
    <property type="entry name" value="TrioseP_Isoase_bac/euk"/>
</dbReference>
<dbReference type="InterPro" id="IPR020861">
    <property type="entry name" value="Triosephosphate_isomerase_AS"/>
</dbReference>
<keyword evidence="10" id="KW-1185">Reference proteome</keyword>
<keyword evidence="4 7" id="KW-0963">Cytoplasm</keyword>
<dbReference type="PANTHER" id="PTHR21139:SF42">
    <property type="entry name" value="TRIOSEPHOSPHATE ISOMERASE"/>
    <property type="match status" value="1"/>
</dbReference>
<dbReference type="Gene3D" id="3.20.20.70">
    <property type="entry name" value="Aldolase class I"/>
    <property type="match status" value="1"/>
</dbReference>
<dbReference type="RefSeq" id="WP_111337384.1">
    <property type="nucleotide sequence ID" value="NZ_CP030032.1"/>
</dbReference>
<gene>
    <name evidence="7" type="primary">tpiA</name>
    <name evidence="9" type="ORF">DN745_18795</name>
</gene>
<evidence type="ECO:0000256" key="5">
    <source>
        <dbReference type="ARBA" id="ARBA00023152"/>
    </source>
</evidence>
<dbReference type="AlphaFoldDB" id="A0A2Z4FRC9"/>
<proteinExistence type="inferred from homology"/>
<reference evidence="9 10" key="1">
    <citation type="submission" date="2018-06" db="EMBL/GenBank/DDBJ databases">
        <title>Lujinxingia sediminis gen. nov. sp. nov., a new facultative anaerobic member of the class Deltaproteobacteria, and proposal of Lujinxingaceae fam. nov.</title>
        <authorList>
            <person name="Guo L.-Y."/>
            <person name="Li C.-M."/>
            <person name="Wang S."/>
            <person name="Du Z.-J."/>
        </authorList>
    </citation>
    <scope>NUCLEOTIDE SEQUENCE [LARGE SCALE GENOMIC DNA]</scope>
    <source>
        <strain evidence="9 10">FA350</strain>
    </source>
</reference>
<dbReference type="UniPathway" id="UPA00138"/>
<organism evidence="9 10">
    <name type="scientific">Bradymonas sediminis</name>
    <dbReference type="NCBI Taxonomy" id="1548548"/>
    <lineage>
        <taxon>Bacteria</taxon>
        <taxon>Deltaproteobacteria</taxon>
        <taxon>Bradymonadales</taxon>
        <taxon>Bradymonadaceae</taxon>
        <taxon>Bradymonas</taxon>
    </lineage>
</organism>
<dbReference type="GO" id="GO:0005829">
    <property type="term" value="C:cytosol"/>
    <property type="evidence" value="ECO:0007669"/>
    <property type="project" value="TreeGrafter"/>
</dbReference>
<dbReference type="GO" id="GO:0046166">
    <property type="term" value="P:glyceraldehyde-3-phosphate biosynthetic process"/>
    <property type="evidence" value="ECO:0007669"/>
    <property type="project" value="TreeGrafter"/>
</dbReference>
<dbReference type="KEGG" id="bsed:DN745_18795"/>
<dbReference type="NCBIfam" id="TIGR00419">
    <property type="entry name" value="tim"/>
    <property type="match status" value="1"/>
</dbReference>
<dbReference type="FunFam" id="3.20.20.70:FF:000016">
    <property type="entry name" value="Triosephosphate isomerase"/>
    <property type="match status" value="1"/>
</dbReference>
<feature type="binding site" evidence="7">
    <location>
        <position position="173"/>
    </location>
    <ligand>
        <name>substrate</name>
    </ligand>
</feature>